<evidence type="ECO:0000313" key="15">
    <source>
        <dbReference type="Proteomes" id="UP001139486"/>
    </source>
</evidence>
<evidence type="ECO:0000256" key="5">
    <source>
        <dbReference type="ARBA" id="ARBA00023077"/>
    </source>
</evidence>
<dbReference type="GO" id="GO:0009279">
    <property type="term" value="C:cell outer membrane"/>
    <property type="evidence" value="ECO:0007669"/>
    <property type="project" value="UniProtKB-SubCell"/>
</dbReference>
<evidence type="ECO:0000256" key="3">
    <source>
        <dbReference type="ARBA" id="ARBA00022452"/>
    </source>
</evidence>
<keyword evidence="4 8" id="KW-0812">Transmembrane</keyword>
<keyword evidence="5 9" id="KW-0798">TonB box</keyword>
<dbReference type="InterPro" id="IPR039426">
    <property type="entry name" value="TonB-dep_rcpt-like"/>
</dbReference>
<reference evidence="14" key="1">
    <citation type="submission" date="2022-05" db="EMBL/GenBank/DDBJ databases">
        <title>Sphingomonas sp. strain RP10 Genome sequencing and assembly.</title>
        <authorList>
            <person name="Kim I."/>
        </authorList>
    </citation>
    <scope>NUCLEOTIDE SEQUENCE</scope>
    <source>
        <strain evidence="14">RP10</strain>
    </source>
</reference>
<organism evidence="14 15">
    <name type="scientific">Sphingomonas liriopis</name>
    <dbReference type="NCBI Taxonomy" id="2949094"/>
    <lineage>
        <taxon>Bacteria</taxon>
        <taxon>Pseudomonadati</taxon>
        <taxon>Pseudomonadota</taxon>
        <taxon>Alphaproteobacteria</taxon>
        <taxon>Sphingomonadales</taxon>
        <taxon>Sphingomonadaceae</taxon>
        <taxon>Sphingomonas</taxon>
    </lineage>
</organism>
<evidence type="ECO:0000256" key="4">
    <source>
        <dbReference type="ARBA" id="ARBA00022692"/>
    </source>
</evidence>
<keyword evidence="6 8" id="KW-0472">Membrane</keyword>
<dbReference type="Gene3D" id="2.40.170.20">
    <property type="entry name" value="TonB-dependent receptor, beta-barrel domain"/>
    <property type="match status" value="1"/>
</dbReference>
<name>A0A9X2HXI3_9SPHN</name>
<dbReference type="AlphaFoldDB" id="A0A9X2HXI3"/>
<dbReference type="InterPro" id="IPR036942">
    <property type="entry name" value="Beta-barrel_TonB_sf"/>
</dbReference>
<dbReference type="InterPro" id="IPR000531">
    <property type="entry name" value="Beta-barrel_TonB"/>
</dbReference>
<comment type="caution">
    <text evidence="14">The sequence shown here is derived from an EMBL/GenBank/DDBJ whole genome shotgun (WGS) entry which is preliminary data.</text>
</comment>
<dbReference type="Proteomes" id="UP001139486">
    <property type="component" value="Unassembled WGS sequence"/>
</dbReference>
<keyword evidence="7 8" id="KW-0998">Cell outer membrane</keyword>
<evidence type="ECO:0000259" key="12">
    <source>
        <dbReference type="Pfam" id="PF00593"/>
    </source>
</evidence>
<protein>
    <submittedName>
        <fullName evidence="14">TonB-dependent receptor</fullName>
    </submittedName>
</protein>
<feature type="compositionally biased region" description="Low complexity" evidence="10">
    <location>
        <begin position="34"/>
        <end position="54"/>
    </location>
</feature>
<keyword evidence="3 8" id="KW-1134">Transmembrane beta strand</keyword>
<evidence type="ECO:0000256" key="11">
    <source>
        <dbReference type="SAM" id="SignalP"/>
    </source>
</evidence>
<feature type="domain" description="TonB-dependent receptor plug" evidence="13">
    <location>
        <begin position="90"/>
        <end position="206"/>
    </location>
</feature>
<dbReference type="EMBL" id="JAMLDY010000019">
    <property type="protein sequence ID" value="MCP3736056.1"/>
    <property type="molecule type" value="Genomic_DNA"/>
</dbReference>
<dbReference type="InterPro" id="IPR037066">
    <property type="entry name" value="Plug_dom_sf"/>
</dbReference>
<feature type="signal peptide" evidence="11">
    <location>
        <begin position="1"/>
        <end position="30"/>
    </location>
</feature>
<dbReference type="PANTHER" id="PTHR47234:SF1">
    <property type="entry name" value="TONB-DEPENDENT RECEPTOR"/>
    <property type="match status" value="1"/>
</dbReference>
<evidence type="ECO:0000256" key="7">
    <source>
        <dbReference type="ARBA" id="ARBA00023237"/>
    </source>
</evidence>
<evidence type="ECO:0000256" key="6">
    <source>
        <dbReference type="ARBA" id="ARBA00023136"/>
    </source>
</evidence>
<keyword evidence="2 8" id="KW-0813">Transport</keyword>
<dbReference type="PANTHER" id="PTHR47234">
    <property type="match status" value="1"/>
</dbReference>
<evidence type="ECO:0000256" key="9">
    <source>
        <dbReference type="RuleBase" id="RU003357"/>
    </source>
</evidence>
<keyword evidence="15" id="KW-1185">Reference proteome</keyword>
<dbReference type="InterPro" id="IPR012910">
    <property type="entry name" value="Plug_dom"/>
</dbReference>
<keyword evidence="14" id="KW-0675">Receptor</keyword>
<evidence type="ECO:0000256" key="8">
    <source>
        <dbReference type="PROSITE-ProRule" id="PRU01360"/>
    </source>
</evidence>
<dbReference type="PROSITE" id="PS52016">
    <property type="entry name" value="TONB_DEPENDENT_REC_3"/>
    <property type="match status" value="1"/>
</dbReference>
<dbReference type="Pfam" id="PF07715">
    <property type="entry name" value="Plug"/>
    <property type="match status" value="1"/>
</dbReference>
<dbReference type="Pfam" id="PF00593">
    <property type="entry name" value="TonB_dep_Rec_b-barrel"/>
    <property type="match status" value="1"/>
</dbReference>
<proteinExistence type="inferred from homology"/>
<evidence type="ECO:0000313" key="14">
    <source>
        <dbReference type="EMBL" id="MCP3736056.1"/>
    </source>
</evidence>
<evidence type="ECO:0000256" key="1">
    <source>
        <dbReference type="ARBA" id="ARBA00004571"/>
    </source>
</evidence>
<sequence>MTTFSRTTRKAALLAAVTPFAILYAGAAVAQTSAAPSTPPATQDTLPAAQQNAEARADAGVLPETTAGDQSTGSDIIVTGSIIRGADVGPSPVSTITAENLDARGINTVQGGIQALSSNNGPALTNSFTANGAFAGGASSVSLRGLSTNSTLVLFDGLRAAYYPLSDDGTRNFVDLNTIPDDIVDRVEVLRDGASSSYGADAIAGVVNIITKRSVKGVSGRAEAGISERGYNANQRLTLTAGTGDLDEQGYNAYVSGFYYRSEGVKAASLPSPFNTSDERGICSNRTGSTVCGPNNIANGLDANNQFTNGFATTPTFYVRPANAANTTALGRYQLLNPAAGCRVGTPYNPTAAELALPINATAPGTVCQVDGQKLYGNVTPDIERYGASARFTAKVGDSSEAYLQVNFQQATSSYTGTPSIIRANAPAGILFPQYSTSQNATPAIDPNSAILALPVYICPRSTVGACNATNGTFNPNNPYALQGQVARIIGTLSDSRESNQTRSRVYRAAFGINGTILNDVDYRFDATAMHTDLRLTQNGYVYIQHLLDVIKDGSYNFVNPSQNSQAVRDYLTPTNITDDSSDLVQAQFTLGKALFALPGGDLRVAVGGSIFYEAVDAPSANADYNGPTQRYFRLNAFGTKGNRTVSSAFYEVNAPIFDQLTVNASGRYDHYSSGQSAFSPKFGALFQPIRQVSLRGTYSRGFRIPSFGEANALPTTGYVTQSLNGIPAAFLRQYSTNPGAGQICTAATPNNCSGYITAYSIGQTTLASPNLDPEKSRSFTGGIKVEPVRGLSLTVDYYNIKKTGAITTPDLSPAIAAYYAGSAIPAGFEVIPDAVDVNNPTAKPKIAFVRSQLINAQTIKSEGIDFGANGFVDFGSFKWNTNLNASLILELSTTVDGVRQTYVDTLGNFNLTAGSGTFEWKGNWVNTFDFGDFALTGTVNYTSGYDLSAMDQGDAYKDCGQAPAYYGCRVKSYITADANASFKVNDKFTFYVNALNIFNRLPPIDPVTYGAYLYNAVQGGDGIFGRQYRAGAKFNF</sequence>
<dbReference type="SUPFAM" id="SSF56935">
    <property type="entry name" value="Porins"/>
    <property type="match status" value="1"/>
</dbReference>
<feature type="domain" description="TonB-dependent receptor-like beta-barrel" evidence="12">
    <location>
        <begin position="500"/>
        <end position="998"/>
    </location>
</feature>
<keyword evidence="11" id="KW-0732">Signal</keyword>
<gene>
    <name evidence="14" type="ORF">M9979_14370</name>
</gene>
<feature type="chain" id="PRO_5040873453" evidence="11">
    <location>
        <begin position="31"/>
        <end position="1037"/>
    </location>
</feature>
<evidence type="ECO:0000256" key="2">
    <source>
        <dbReference type="ARBA" id="ARBA00022448"/>
    </source>
</evidence>
<comment type="subcellular location">
    <subcellularLocation>
        <location evidence="1 8">Cell outer membrane</location>
        <topology evidence="1 8">Multi-pass membrane protein</topology>
    </subcellularLocation>
</comment>
<dbReference type="Gene3D" id="2.170.130.10">
    <property type="entry name" value="TonB-dependent receptor, plug domain"/>
    <property type="match status" value="1"/>
</dbReference>
<evidence type="ECO:0000259" key="13">
    <source>
        <dbReference type="Pfam" id="PF07715"/>
    </source>
</evidence>
<feature type="region of interest" description="Disordered" evidence="10">
    <location>
        <begin position="34"/>
        <end position="57"/>
    </location>
</feature>
<accession>A0A9X2HXI3</accession>
<evidence type="ECO:0000256" key="10">
    <source>
        <dbReference type="SAM" id="MobiDB-lite"/>
    </source>
</evidence>
<comment type="similarity">
    <text evidence="8 9">Belongs to the TonB-dependent receptor family.</text>
</comment>
<dbReference type="RefSeq" id="WP_254290078.1">
    <property type="nucleotide sequence ID" value="NZ_JAMLDY010000019.1"/>
</dbReference>